<reference evidence="10 11" key="1">
    <citation type="submission" date="2023-10" db="EMBL/GenBank/DDBJ databases">
        <title>Genome analysis of psychrotrophic aerobic bacterium Aeromonas allosaccharophila BIM B-1809 isolated from infected fish.</title>
        <authorList>
            <person name="Leanovich S.I."/>
            <person name="Sidarenka A.V."/>
            <person name="Akhremchuk A.E."/>
            <person name="Sikolenko M.A."/>
            <person name="Valentovich L.N."/>
        </authorList>
    </citation>
    <scope>NUCLEOTIDE SEQUENCE [LARGE SCALE GENOMIC DNA]</scope>
    <source>
        <strain evidence="10 11">BIM B-1809</strain>
    </source>
</reference>
<dbReference type="PANTHER" id="PTHR42998">
    <property type="entry name" value="TYPE I RESTRICTION ENZYME HINDVIIP M PROTEIN-RELATED"/>
    <property type="match status" value="1"/>
</dbReference>
<evidence type="ECO:0000259" key="8">
    <source>
        <dbReference type="Pfam" id="PF02384"/>
    </source>
</evidence>
<keyword evidence="3" id="KW-0489">Methyltransferase</keyword>
<sequence length="195" mass="22156">MAKKPAENKNDKSFEETLWDAANKLRGSVESSEYKHIVLSLIFLKFISDTFEQQRQKLIDAGLEKHVDMIPAYTKDNVFYLPEESRWNFIQRNTKQEDIALKIDTALSTIEKNNKALQGALPDNYFSRLGLDVSKLSALIDVINNIDTLANPHEDVVGRVYEYFLSKFAIAEGKGKGEFYTPKSIVNLIESPPVP</sequence>
<dbReference type="RefSeq" id="WP_317104029.1">
    <property type="nucleotide sequence ID" value="NZ_CP136584.1"/>
</dbReference>
<evidence type="ECO:0000313" key="11">
    <source>
        <dbReference type="Proteomes" id="UP001302667"/>
    </source>
</evidence>
<evidence type="ECO:0000259" key="9">
    <source>
        <dbReference type="Pfam" id="PF12161"/>
    </source>
</evidence>
<accession>A0ABZ0FFG2</accession>
<evidence type="ECO:0000256" key="6">
    <source>
        <dbReference type="ARBA" id="ARBA00022747"/>
    </source>
</evidence>
<evidence type="ECO:0000256" key="3">
    <source>
        <dbReference type="ARBA" id="ARBA00022603"/>
    </source>
</evidence>
<organism evidence="10 11">
    <name type="scientific">Aeromonas allosaccharophila</name>
    <dbReference type="NCBI Taxonomy" id="656"/>
    <lineage>
        <taxon>Bacteria</taxon>
        <taxon>Pseudomonadati</taxon>
        <taxon>Pseudomonadota</taxon>
        <taxon>Gammaproteobacteria</taxon>
        <taxon>Aeromonadales</taxon>
        <taxon>Aeromonadaceae</taxon>
        <taxon>Aeromonas</taxon>
    </lineage>
</organism>
<comment type="catalytic activity">
    <reaction evidence="7">
        <text>a 2'-deoxyadenosine in DNA + S-adenosyl-L-methionine = an N(6)-methyl-2'-deoxyadenosine in DNA + S-adenosyl-L-homocysteine + H(+)</text>
        <dbReference type="Rhea" id="RHEA:15197"/>
        <dbReference type="Rhea" id="RHEA-COMP:12418"/>
        <dbReference type="Rhea" id="RHEA-COMP:12419"/>
        <dbReference type="ChEBI" id="CHEBI:15378"/>
        <dbReference type="ChEBI" id="CHEBI:57856"/>
        <dbReference type="ChEBI" id="CHEBI:59789"/>
        <dbReference type="ChEBI" id="CHEBI:90615"/>
        <dbReference type="ChEBI" id="CHEBI:90616"/>
        <dbReference type="EC" id="2.1.1.72"/>
    </reaction>
</comment>
<dbReference type="Gene3D" id="1.20.1260.30">
    <property type="match status" value="1"/>
</dbReference>
<evidence type="ECO:0000256" key="5">
    <source>
        <dbReference type="ARBA" id="ARBA00022691"/>
    </source>
</evidence>
<evidence type="ECO:0000256" key="4">
    <source>
        <dbReference type="ARBA" id="ARBA00022679"/>
    </source>
</evidence>
<dbReference type="InterPro" id="IPR029063">
    <property type="entry name" value="SAM-dependent_MTases_sf"/>
</dbReference>
<name>A0ABZ0FFG2_9GAMM</name>
<evidence type="ECO:0000256" key="7">
    <source>
        <dbReference type="ARBA" id="ARBA00047942"/>
    </source>
</evidence>
<feature type="domain" description="N6 adenine-specific DNA methyltransferase N-terminal" evidence="9">
    <location>
        <begin position="15"/>
        <end position="143"/>
    </location>
</feature>
<dbReference type="InterPro" id="IPR038333">
    <property type="entry name" value="T1MK-like_N_sf"/>
</dbReference>
<keyword evidence="4" id="KW-0808">Transferase</keyword>
<dbReference type="SUPFAM" id="SSF53335">
    <property type="entry name" value="S-adenosyl-L-methionine-dependent methyltransferases"/>
    <property type="match status" value="1"/>
</dbReference>
<dbReference type="InterPro" id="IPR022749">
    <property type="entry name" value="D12N6_MeTrfase_N"/>
</dbReference>
<keyword evidence="5" id="KW-0949">S-adenosyl-L-methionine</keyword>
<dbReference type="PANTHER" id="PTHR42998:SF1">
    <property type="entry name" value="TYPE I RESTRICTION ENZYME HINDI METHYLASE SUBUNIT"/>
    <property type="match status" value="1"/>
</dbReference>
<comment type="similarity">
    <text evidence="1">Belongs to the N(4)/N(6)-methyltransferase family.</text>
</comment>
<proteinExistence type="inferred from homology"/>
<dbReference type="Pfam" id="PF02384">
    <property type="entry name" value="N6_Mtase"/>
    <property type="match status" value="1"/>
</dbReference>
<dbReference type="InterPro" id="IPR003356">
    <property type="entry name" value="DNA_methylase_A-5"/>
</dbReference>
<dbReference type="EMBL" id="CP136584">
    <property type="protein sequence ID" value="WOE68195.1"/>
    <property type="molecule type" value="Genomic_DNA"/>
</dbReference>
<evidence type="ECO:0000256" key="2">
    <source>
        <dbReference type="ARBA" id="ARBA00011900"/>
    </source>
</evidence>
<protein>
    <recommendedName>
        <fullName evidence="2">site-specific DNA-methyltransferase (adenine-specific)</fullName>
        <ecNumber evidence="2">2.1.1.72</ecNumber>
    </recommendedName>
</protein>
<keyword evidence="6" id="KW-0680">Restriction system</keyword>
<dbReference type="InterPro" id="IPR052916">
    <property type="entry name" value="Type-I_RE_MTase_Subunit"/>
</dbReference>
<dbReference type="Pfam" id="PF12161">
    <property type="entry name" value="HsdM_N"/>
    <property type="match status" value="1"/>
</dbReference>
<gene>
    <name evidence="10" type="ORF">RY972_09165</name>
</gene>
<keyword evidence="11" id="KW-1185">Reference proteome</keyword>
<dbReference type="EC" id="2.1.1.72" evidence="2"/>
<feature type="domain" description="DNA methylase adenine-specific" evidence="8">
    <location>
        <begin position="154"/>
        <end position="189"/>
    </location>
</feature>
<dbReference type="Proteomes" id="UP001302667">
    <property type="component" value="Chromosome"/>
</dbReference>
<evidence type="ECO:0000256" key="1">
    <source>
        <dbReference type="ARBA" id="ARBA00006594"/>
    </source>
</evidence>
<dbReference type="Gene3D" id="3.40.50.150">
    <property type="entry name" value="Vaccinia Virus protein VP39"/>
    <property type="match status" value="1"/>
</dbReference>
<evidence type="ECO:0000313" key="10">
    <source>
        <dbReference type="EMBL" id="WOE68195.1"/>
    </source>
</evidence>